<dbReference type="PIRSF" id="PIRSF001357">
    <property type="entry name" value="DeoC"/>
    <property type="match status" value="1"/>
</dbReference>
<dbReference type="GO" id="GO:0004139">
    <property type="term" value="F:deoxyribose-phosphate aldolase activity"/>
    <property type="evidence" value="ECO:0007669"/>
    <property type="project" value="UniProtKB-UniRule"/>
</dbReference>
<evidence type="ECO:0000256" key="3">
    <source>
        <dbReference type="ARBA" id="ARBA00022490"/>
    </source>
</evidence>
<keyword evidence="4 9" id="KW-0456">Lyase</keyword>
<proteinExistence type="inferred from homology"/>
<evidence type="ECO:0000256" key="7">
    <source>
        <dbReference type="ARBA" id="ARBA00056337"/>
    </source>
</evidence>
<evidence type="ECO:0000313" key="9">
    <source>
        <dbReference type="EMBL" id="EEG72126.1"/>
    </source>
</evidence>
<dbReference type="FunFam" id="3.20.20.70:FF:000044">
    <property type="entry name" value="Deoxyribose-phosphate aldolase"/>
    <property type="match status" value="1"/>
</dbReference>
<dbReference type="eggNOG" id="COG0274">
    <property type="taxonomic scope" value="Bacteria"/>
</dbReference>
<dbReference type="GO" id="GO:0016052">
    <property type="term" value="P:carbohydrate catabolic process"/>
    <property type="evidence" value="ECO:0007669"/>
    <property type="project" value="TreeGrafter"/>
</dbReference>
<dbReference type="PANTHER" id="PTHR10889">
    <property type="entry name" value="DEOXYRIBOSE-PHOSPHATE ALDOLASE"/>
    <property type="match status" value="1"/>
</dbReference>
<name>C0C6S2_9FIRM</name>
<dbReference type="GO" id="GO:0005737">
    <property type="term" value="C:cytoplasm"/>
    <property type="evidence" value="ECO:0007669"/>
    <property type="project" value="InterPro"/>
</dbReference>
<protein>
    <recommendedName>
        <fullName evidence="2 8">Deoxyribose-phosphate aldolase</fullName>
        <ecNumber evidence="2 8">4.1.2.4</ecNumber>
    </recommendedName>
</protein>
<comment type="function">
    <text evidence="7">Catalyzes a reversible aldol reaction between acetaldehyde and D-glyceraldehyde 3-phosphate to generate 2-deoxy-D-ribose 5-phosphate.</text>
</comment>
<evidence type="ECO:0000256" key="6">
    <source>
        <dbReference type="ARBA" id="ARBA00048791"/>
    </source>
</evidence>
<reference evidence="9" key="1">
    <citation type="submission" date="2009-02" db="EMBL/GenBank/DDBJ databases">
        <authorList>
            <person name="Fulton L."/>
            <person name="Clifton S."/>
            <person name="Fulton B."/>
            <person name="Xu J."/>
            <person name="Minx P."/>
            <person name="Pepin K.H."/>
            <person name="Johnson M."/>
            <person name="Bhonagiri V."/>
            <person name="Nash W.E."/>
            <person name="Mardis E.R."/>
            <person name="Wilson R.K."/>
        </authorList>
    </citation>
    <scope>NUCLEOTIDE SEQUENCE [LARGE SCALE GENOMIC DNA]</scope>
    <source>
        <strain evidence="9">DSM 15053</strain>
    </source>
</reference>
<dbReference type="HAMAP" id="MF_00114">
    <property type="entry name" value="DeoC_type1"/>
    <property type="match status" value="1"/>
</dbReference>
<dbReference type="PANTHER" id="PTHR10889:SF1">
    <property type="entry name" value="DEOXYRIBOSE-PHOSPHATE ALDOLASE"/>
    <property type="match status" value="1"/>
</dbReference>
<dbReference type="InterPro" id="IPR002915">
    <property type="entry name" value="DeoC/FbaB/LacD_aldolase"/>
</dbReference>
<dbReference type="InterPro" id="IPR013785">
    <property type="entry name" value="Aldolase_TIM"/>
</dbReference>
<evidence type="ECO:0000256" key="2">
    <source>
        <dbReference type="ARBA" id="ARBA00012515"/>
    </source>
</evidence>
<comment type="caution">
    <text evidence="9">The sequence shown here is derived from an EMBL/GenBank/DDBJ whole genome shotgun (WGS) entry which is preliminary data.</text>
</comment>
<accession>C0C6S2</accession>
<dbReference type="HOGENOM" id="CLU_053595_0_2_9"/>
<organism evidence="9 10">
    <name type="scientific">[Clostridium] hylemonae DSM 15053</name>
    <dbReference type="NCBI Taxonomy" id="553973"/>
    <lineage>
        <taxon>Bacteria</taxon>
        <taxon>Bacillati</taxon>
        <taxon>Bacillota</taxon>
        <taxon>Clostridia</taxon>
        <taxon>Lachnospirales</taxon>
        <taxon>Lachnospiraceae</taxon>
    </lineage>
</organism>
<evidence type="ECO:0000256" key="8">
    <source>
        <dbReference type="NCBIfam" id="TIGR00126"/>
    </source>
</evidence>
<evidence type="ECO:0000256" key="1">
    <source>
        <dbReference type="ARBA" id="ARBA00010936"/>
    </source>
</evidence>
<evidence type="ECO:0000256" key="5">
    <source>
        <dbReference type="ARBA" id="ARBA00023270"/>
    </source>
</evidence>
<keyword evidence="10" id="KW-1185">Reference proteome</keyword>
<feature type="non-terminal residue" evidence="9">
    <location>
        <position position="1"/>
    </location>
</feature>
<evidence type="ECO:0000256" key="4">
    <source>
        <dbReference type="ARBA" id="ARBA00023239"/>
    </source>
</evidence>
<dbReference type="SMART" id="SM01133">
    <property type="entry name" value="DeoC"/>
    <property type="match status" value="1"/>
</dbReference>
<dbReference type="STRING" id="553973.CLOHYLEM_07811"/>
<dbReference type="InterPro" id="IPR011343">
    <property type="entry name" value="DeoC"/>
</dbReference>
<dbReference type="NCBIfam" id="TIGR00126">
    <property type="entry name" value="deoC"/>
    <property type="match status" value="1"/>
</dbReference>
<keyword evidence="5" id="KW-0704">Schiff base</keyword>
<dbReference type="AlphaFoldDB" id="C0C6S2"/>
<dbReference type="EC" id="4.1.2.4" evidence="2 8"/>
<gene>
    <name evidence="9" type="primary">deoC</name>
    <name evidence="9" type="ORF">CLOHYLEM_07811</name>
</gene>
<evidence type="ECO:0000313" key="10">
    <source>
        <dbReference type="Proteomes" id="UP000004893"/>
    </source>
</evidence>
<keyword evidence="3" id="KW-0963">Cytoplasm</keyword>
<dbReference type="SUPFAM" id="SSF51569">
    <property type="entry name" value="Aldolase"/>
    <property type="match status" value="1"/>
</dbReference>
<comment type="similarity">
    <text evidence="1">Belongs to the DeoC/FbaB aldolase family. DeoC type 1 subfamily.</text>
</comment>
<dbReference type="Proteomes" id="UP000004893">
    <property type="component" value="Unassembled WGS sequence"/>
</dbReference>
<sequence>GRPCRRRLTSTREMASYIDHTLLKADAAKENILQICREAEQYHFASVCVNPAWISLVSEQLKETGVKACCVISFPLGSETPEMKAMEAAYVIGQGAQEVDMVVNIGAVKSGDWELVNKDIRAVTAVKKDALVKVIIETCLLTDEEKVKVCEIAKEAGADFVKTSTGFSKGGATAHDVALMRKTVGSGVGVKASGGVRTLEDAEKMLAAGADRLGASAGKEIIRSLV</sequence>
<dbReference type="InterPro" id="IPR028581">
    <property type="entry name" value="DeoC_typeI"/>
</dbReference>
<dbReference type="Pfam" id="PF01791">
    <property type="entry name" value="DeoC"/>
    <property type="match status" value="1"/>
</dbReference>
<comment type="catalytic activity">
    <reaction evidence="6">
        <text>2-deoxy-D-ribose 5-phosphate = D-glyceraldehyde 3-phosphate + acetaldehyde</text>
        <dbReference type="Rhea" id="RHEA:12821"/>
        <dbReference type="ChEBI" id="CHEBI:15343"/>
        <dbReference type="ChEBI" id="CHEBI:59776"/>
        <dbReference type="ChEBI" id="CHEBI:62877"/>
        <dbReference type="EC" id="4.1.2.4"/>
    </reaction>
</comment>
<dbReference type="CDD" id="cd00959">
    <property type="entry name" value="DeoC"/>
    <property type="match status" value="1"/>
</dbReference>
<dbReference type="Gene3D" id="3.20.20.70">
    <property type="entry name" value="Aldolase class I"/>
    <property type="match status" value="1"/>
</dbReference>
<dbReference type="GO" id="GO:0009264">
    <property type="term" value="P:deoxyribonucleotide catabolic process"/>
    <property type="evidence" value="ECO:0007669"/>
    <property type="project" value="UniProtKB-UniRule"/>
</dbReference>
<reference evidence="9" key="2">
    <citation type="submission" date="2013-06" db="EMBL/GenBank/DDBJ databases">
        <title>Draft genome sequence of Clostridium hylemonae (DSM 15053).</title>
        <authorList>
            <person name="Sudarsanam P."/>
            <person name="Ley R."/>
            <person name="Guruge J."/>
            <person name="Turnbaugh P.J."/>
            <person name="Mahowald M."/>
            <person name="Liep D."/>
            <person name="Gordon J."/>
        </authorList>
    </citation>
    <scope>NUCLEOTIDE SEQUENCE</scope>
    <source>
        <strain evidence="9">DSM 15053</strain>
    </source>
</reference>
<dbReference type="EMBL" id="ABYI02000069">
    <property type="protein sequence ID" value="EEG72126.1"/>
    <property type="molecule type" value="Genomic_DNA"/>
</dbReference>